<organism evidence="3 4">
    <name type="scientific">Agromyces intestinalis</name>
    <dbReference type="NCBI Taxonomy" id="2592652"/>
    <lineage>
        <taxon>Bacteria</taxon>
        <taxon>Bacillati</taxon>
        <taxon>Actinomycetota</taxon>
        <taxon>Actinomycetes</taxon>
        <taxon>Micrococcales</taxon>
        <taxon>Microbacteriaceae</taxon>
        <taxon>Agromyces</taxon>
    </lineage>
</organism>
<dbReference type="AlphaFoldDB" id="A0A5C1YGH1"/>
<accession>A0A5C1YGH1</accession>
<feature type="domain" description="VanZ-like" evidence="2">
    <location>
        <begin position="71"/>
        <end position="144"/>
    </location>
</feature>
<reference evidence="3 4" key="1">
    <citation type="submission" date="2019-09" db="EMBL/GenBank/DDBJ databases">
        <title>Genome sequencing of strain KACC 19306.</title>
        <authorList>
            <person name="Heo J."/>
            <person name="Kim S.-J."/>
            <person name="Kim J.-S."/>
            <person name="Hong S.-B."/>
            <person name="Kwon S.-W."/>
        </authorList>
    </citation>
    <scope>NUCLEOTIDE SEQUENCE [LARGE SCALE GENOMIC DNA]</scope>
    <source>
        <strain evidence="3 4">KACC 19306</strain>
    </source>
</reference>
<evidence type="ECO:0000313" key="4">
    <source>
        <dbReference type="Proteomes" id="UP000324678"/>
    </source>
</evidence>
<keyword evidence="1" id="KW-1133">Transmembrane helix</keyword>
<dbReference type="PANTHER" id="PTHR36834">
    <property type="entry name" value="MEMBRANE PROTEIN-RELATED"/>
    <property type="match status" value="1"/>
</dbReference>
<feature type="transmembrane region" description="Helical" evidence="1">
    <location>
        <begin position="96"/>
        <end position="119"/>
    </location>
</feature>
<name>A0A5C1YGH1_9MICO</name>
<keyword evidence="1" id="KW-0472">Membrane</keyword>
<dbReference type="KEGG" id="ail:FLP10_06910"/>
<dbReference type="PANTHER" id="PTHR36834:SF1">
    <property type="entry name" value="INTEGRAL MEMBRANE PROTEIN"/>
    <property type="match status" value="1"/>
</dbReference>
<dbReference type="OrthoDB" id="3787741at2"/>
<dbReference type="RefSeq" id="WP_149160200.1">
    <property type="nucleotide sequence ID" value="NZ_CP043505.1"/>
</dbReference>
<protein>
    <submittedName>
        <fullName evidence="3">VanZ family protein</fullName>
    </submittedName>
</protein>
<dbReference type="EMBL" id="CP043505">
    <property type="protein sequence ID" value="QEO14179.1"/>
    <property type="molecule type" value="Genomic_DNA"/>
</dbReference>
<proteinExistence type="predicted"/>
<dbReference type="InterPro" id="IPR053150">
    <property type="entry name" value="Teicoplanin_resist-assoc"/>
</dbReference>
<evidence type="ECO:0000256" key="1">
    <source>
        <dbReference type="SAM" id="Phobius"/>
    </source>
</evidence>
<evidence type="ECO:0000259" key="2">
    <source>
        <dbReference type="Pfam" id="PF04892"/>
    </source>
</evidence>
<keyword evidence="4" id="KW-1185">Reference proteome</keyword>
<sequence length="168" mass="17186">MSRATSSASPARRPPRGLRAARIVLWALVAVAAVAVLAPIPLDAGNGGVVWHLLRVLRRAGLPGFVTYDVLEFIANVVLFVPVGALLALELPARRWGLAVAVAAAASVAIEAVQAIVLVARVSSIADVAANVVGALIGALIVRAVRRRGGLIRNPVRSTATSSSTGPG</sequence>
<feature type="transmembrane region" description="Helical" evidence="1">
    <location>
        <begin position="20"/>
        <end position="42"/>
    </location>
</feature>
<gene>
    <name evidence="3" type="ORF">FLP10_06910</name>
</gene>
<dbReference type="Proteomes" id="UP000324678">
    <property type="component" value="Chromosome"/>
</dbReference>
<feature type="transmembrane region" description="Helical" evidence="1">
    <location>
        <begin position="62"/>
        <end position="89"/>
    </location>
</feature>
<dbReference type="Pfam" id="PF04892">
    <property type="entry name" value="VanZ"/>
    <property type="match status" value="1"/>
</dbReference>
<feature type="transmembrane region" description="Helical" evidence="1">
    <location>
        <begin position="125"/>
        <end position="145"/>
    </location>
</feature>
<evidence type="ECO:0000313" key="3">
    <source>
        <dbReference type="EMBL" id="QEO14179.1"/>
    </source>
</evidence>
<dbReference type="InterPro" id="IPR006976">
    <property type="entry name" value="VanZ-like"/>
</dbReference>
<keyword evidence="1" id="KW-0812">Transmembrane</keyword>